<dbReference type="AlphaFoldDB" id="A0A0G4IZ72"/>
<accession>A0A0G4IZ72</accession>
<reference evidence="1 2" key="1">
    <citation type="submission" date="2015-02" db="EMBL/GenBank/DDBJ databases">
        <authorList>
            <person name="Chooi Y.-H."/>
        </authorList>
    </citation>
    <scope>NUCLEOTIDE SEQUENCE [LARGE SCALE GENOMIC DNA]</scope>
    <source>
        <strain evidence="1">E3</strain>
    </source>
</reference>
<organism evidence="1 2">
    <name type="scientific">Plasmodiophora brassicae</name>
    <name type="common">Clubroot disease agent</name>
    <dbReference type="NCBI Taxonomy" id="37360"/>
    <lineage>
        <taxon>Eukaryota</taxon>
        <taxon>Sar</taxon>
        <taxon>Rhizaria</taxon>
        <taxon>Endomyxa</taxon>
        <taxon>Phytomyxea</taxon>
        <taxon>Plasmodiophorida</taxon>
        <taxon>Plasmodiophoridae</taxon>
        <taxon>Plasmodiophora</taxon>
    </lineage>
</organism>
<gene>
    <name evidence="1" type="ORF">PBRA_001488</name>
</gene>
<proteinExistence type="predicted"/>
<sequence>MSAIVHVAVSTAVQTGACEPGHYQCGVTGNGTRPDTIYACTAWGEWVPQEDCASAPGGPHVCRVLSDNVPHCVPPGKGCKPGQYRCGESPANNASTIYACDAFGNWVFGYDCPPPSSCRVLADRQPHCV</sequence>
<protein>
    <submittedName>
        <fullName evidence="1">Uncharacterized protein</fullName>
    </submittedName>
</protein>
<dbReference type="EMBL" id="CDSF01000101">
    <property type="protein sequence ID" value="CEP00434.1"/>
    <property type="molecule type" value="Genomic_DNA"/>
</dbReference>
<keyword evidence="2" id="KW-1185">Reference proteome</keyword>
<evidence type="ECO:0000313" key="2">
    <source>
        <dbReference type="Proteomes" id="UP000039324"/>
    </source>
</evidence>
<evidence type="ECO:0000313" key="1">
    <source>
        <dbReference type="EMBL" id="CEP00434.1"/>
    </source>
</evidence>
<name>A0A0G4IZ72_PLABS</name>
<dbReference type="Proteomes" id="UP000039324">
    <property type="component" value="Unassembled WGS sequence"/>
</dbReference>